<name>A0A0T5ZXM8_UNCKA</name>
<dbReference type="STRING" id="1576480.XU08_C0002G0056"/>
<evidence type="ECO:0000256" key="1">
    <source>
        <dbReference type="SAM" id="Phobius"/>
    </source>
</evidence>
<dbReference type="SUPFAM" id="SSF54523">
    <property type="entry name" value="Pili subunits"/>
    <property type="match status" value="1"/>
</dbReference>
<dbReference type="Proteomes" id="UP000051297">
    <property type="component" value="Unassembled WGS sequence"/>
</dbReference>
<dbReference type="EMBL" id="LDXK01000002">
    <property type="protein sequence ID" value="KRT67511.1"/>
    <property type="molecule type" value="Genomic_DNA"/>
</dbReference>
<comment type="caution">
    <text evidence="2">The sequence shown here is derived from an EMBL/GenBank/DDBJ whole genome shotgun (WGS) entry which is preliminary data.</text>
</comment>
<evidence type="ECO:0000313" key="2">
    <source>
        <dbReference type="EMBL" id="KRT67511.1"/>
    </source>
</evidence>
<keyword evidence="1" id="KW-1133">Transmembrane helix</keyword>
<sequence>MDLSAEQRKSLNVVKGFTLIELLLYLGIATLIISTVSIFIYLNLQARVRSQVVAEVEQQGMQIMQIISQATRNAQTVNFPNQGDTDVYLDIKVPAPDNPTVFDLSGGAIRIKDGTGSATPLTSSRVIASSLTFHNMQKAVKIQFTLTYSSSSTQATYVFSKIFYGSAMVRTP</sequence>
<keyword evidence="1" id="KW-0472">Membrane</keyword>
<feature type="transmembrane region" description="Helical" evidence="1">
    <location>
        <begin position="22"/>
        <end position="42"/>
    </location>
</feature>
<keyword evidence="1" id="KW-0812">Transmembrane</keyword>
<organism evidence="2 3">
    <name type="scientific">candidate division WWE3 bacterium CSP1-7</name>
    <dbReference type="NCBI Taxonomy" id="1576480"/>
    <lineage>
        <taxon>Bacteria</taxon>
        <taxon>Katanobacteria</taxon>
    </lineage>
</organism>
<dbReference type="AlphaFoldDB" id="A0A0T5ZXM8"/>
<proteinExistence type="predicted"/>
<gene>
    <name evidence="2" type="ORF">XU08_C0002G0056</name>
</gene>
<evidence type="ECO:0000313" key="3">
    <source>
        <dbReference type="Proteomes" id="UP000051297"/>
    </source>
</evidence>
<accession>A0A0T5ZXM8</accession>
<protein>
    <recommendedName>
        <fullName evidence="4">Prepilin-type N-terminal cleavage/methylation domain-containing protein</fullName>
    </recommendedName>
</protein>
<reference evidence="2 3" key="1">
    <citation type="submission" date="2015-05" db="EMBL/GenBank/DDBJ databases">
        <title>Critical biogeochemical functions in the subsurface are associated with bacteria from new phyla and little studied lineages.</title>
        <authorList>
            <person name="Hug L.A."/>
            <person name="Thomas B.C."/>
            <person name="Sharon I."/>
            <person name="Brown C.T."/>
            <person name="Sharma R."/>
            <person name="Hettich R.L."/>
            <person name="Wilkins M.J."/>
            <person name="Williams K.H."/>
            <person name="Singh A."/>
            <person name="Banfield J.F."/>
        </authorList>
    </citation>
    <scope>NUCLEOTIDE SEQUENCE [LARGE SCALE GENOMIC DNA]</scope>
    <source>
        <strain evidence="2">CSP1-7</strain>
    </source>
</reference>
<evidence type="ECO:0008006" key="4">
    <source>
        <dbReference type="Google" id="ProtNLM"/>
    </source>
</evidence>
<dbReference type="InterPro" id="IPR045584">
    <property type="entry name" value="Pilin-like"/>
</dbReference>